<evidence type="ECO:0000256" key="8">
    <source>
        <dbReference type="ARBA" id="ARBA00022692"/>
    </source>
</evidence>
<evidence type="ECO:0000256" key="2">
    <source>
        <dbReference type="ARBA" id="ARBA00004429"/>
    </source>
</evidence>
<evidence type="ECO:0000256" key="5">
    <source>
        <dbReference type="ARBA" id="ARBA00022448"/>
    </source>
</evidence>
<reference evidence="13 14" key="1">
    <citation type="submission" date="2019-03" db="EMBL/GenBank/DDBJ databases">
        <title>Freshwater and sediment microbial communities from various areas in North America, analyzing microbe dynamics in response to fracking.</title>
        <authorList>
            <person name="Lamendella R."/>
        </authorList>
    </citation>
    <scope>NUCLEOTIDE SEQUENCE [LARGE SCALE GENOMIC DNA]</scope>
    <source>
        <strain evidence="13 14">1_TX</strain>
    </source>
</reference>
<evidence type="ECO:0000313" key="14">
    <source>
        <dbReference type="Proteomes" id="UP000295150"/>
    </source>
</evidence>
<evidence type="ECO:0000256" key="6">
    <source>
        <dbReference type="ARBA" id="ARBA00022475"/>
    </source>
</evidence>
<keyword evidence="7" id="KW-0997">Cell inner membrane</keyword>
<feature type="transmembrane region" description="Helical" evidence="12">
    <location>
        <begin position="351"/>
        <end position="368"/>
    </location>
</feature>
<dbReference type="InterPro" id="IPR030922">
    <property type="entry name" value="LptF"/>
</dbReference>
<keyword evidence="5" id="KW-0813">Transport</keyword>
<keyword evidence="14" id="KW-1185">Reference proteome</keyword>
<dbReference type="GO" id="GO:0055085">
    <property type="term" value="P:transmembrane transport"/>
    <property type="evidence" value="ECO:0007669"/>
    <property type="project" value="InterPro"/>
</dbReference>
<protein>
    <recommendedName>
        <fullName evidence="4">Lipopolysaccharide export system permease protein LptF</fullName>
    </recommendedName>
</protein>
<comment type="function">
    <text evidence="1">Part of the ABC transporter complex LptBFG involved in the translocation of lipopolysaccharide (LPS) from the inner membrane to the outer membrane.</text>
</comment>
<evidence type="ECO:0000313" key="13">
    <source>
        <dbReference type="EMBL" id="TDO07723.1"/>
    </source>
</evidence>
<dbReference type="AlphaFoldDB" id="A0A4R6HG95"/>
<dbReference type="GO" id="GO:0015920">
    <property type="term" value="P:lipopolysaccharide transport"/>
    <property type="evidence" value="ECO:0007669"/>
    <property type="project" value="TreeGrafter"/>
</dbReference>
<evidence type="ECO:0000256" key="4">
    <source>
        <dbReference type="ARBA" id="ARBA00014213"/>
    </source>
</evidence>
<dbReference type="Proteomes" id="UP000295150">
    <property type="component" value="Unassembled WGS sequence"/>
</dbReference>
<feature type="transmembrane region" description="Helical" evidence="12">
    <location>
        <begin position="288"/>
        <end position="309"/>
    </location>
</feature>
<keyword evidence="9 12" id="KW-1133">Transmembrane helix</keyword>
<gene>
    <name evidence="13" type="ORF">DFO68_10888</name>
</gene>
<keyword evidence="6" id="KW-1003">Cell membrane</keyword>
<keyword evidence="8 12" id="KW-0812">Transmembrane</keyword>
<dbReference type="GO" id="GO:0043190">
    <property type="term" value="C:ATP-binding cassette (ABC) transporter complex"/>
    <property type="evidence" value="ECO:0007669"/>
    <property type="project" value="InterPro"/>
</dbReference>
<evidence type="ECO:0000256" key="9">
    <source>
        <dbReference type="ARBA" id="ARBA00022989"/>
    </source>
</evidence>
<evidence type="ECO:0000256" key="11">
    <source>
        <dbReference type="ARBA" id="ARBA00026081"/>
    </source>
</evidence>
<name>A0A4R6HG95_9GAMM</name>
<evidence type="ECO:0000256" key="7">
    <source>
        <dbReference type="ARBA" id="ARBA00022519"/>
    </source>
</evidence>
<sequence>MPLRCLWVEPSWVPPVDRERTLIVFRYLTREILTTMAAVAGVLLLVIMGNRFIRYFTDVAQGEFPASLLGSLMLFHLPSFVQLILPLAFFLGIMLAYGQLYLNSEMTVLIACGVSPRRLLGITFWPSALVALLVGACSLWLTPAGLVHNERVLAEQASQADFGALVPGRFQELNDLTVYAESITRSNSLMRGVFIADMSRQGAQDQPTVTRAESGYQVNDDEGNRYLTLSNGAHYAVNPGDARAERLIFDTYAMLLQQKSPDINFDDTELLTTPALLTSDTPDAMAAFQWRVSLALMVPILTLIALPLSRANPRQGRFAKLLPAIFLYISYMSLLLAAQDAVGGGRLPVEVGVWPVHVGFVLIGIWLMRRGGVVGGRH</sequence>
<dbReference type="PANTHER" id="PTHR33529">
    <property type="entry name" value="SLR0882 PROTEIN-RELATED"/>
    <property type="match status" value="1"/>
</dbReference>
<dbReference type="Pfam" id="PF03739">
    <property type="entry name" value="LptF_LptG"/>
    <property type="match status" value="1"/>
</dbReference>
<keyword evidence="10 12" id="KW-0472">Membrane</keyword>
<feature type="transmembrane region" description="Helical" evidence="12">
    <location>
        <begin position="32"/>
        <end position="53"/>
    </location>
</feature>
<dbReference type="InterPro" id="IPR005495">
    <property type="entry name" value="LptG/LptF_permease"/>
</dbReference>
<organism evidence="13 14">
    <name type="scientific">Halomonas ventosae</name>
    <dbReference type="NCBI Taxonomy" id="229007"/>
    <lineage>
        <taxon>Bacteria</taxon>
        <taxon>Pseudomonadati</taxon>
        <taxon>Pseudomonadota</taxon>
        <taxon>Gammaproteobacteria</taxon>
        <taxon>Oceanospirillales</taxon>
        <taxon>Halomonadaceae</taxon>
        <taxon>Halomonas</taxon>
    </lineage>
</organism>
<comment type="subcellular location">
    <subcellularLocation>
        <location evidence="2">Cell inner membrane</location>
        <topology evidence="2">Multi-pass membrane protein</topology>
    </subcellularLocation>
</comment>
<feature type="transmembrane region" description="Helical" evidence="12">
    <location>
        <begin position="73"/>
        <end position="98"/>
    </location>
</feature>
<dbReference type="OrthoDB" id="9778062at2"/>
<evidence type="ECO:0000256" key="1">
    <source>
        <dbReference type="ARBA" id="ARBA00002265"/>
    </source>
</evidence>
<dbReference type="NCBIfam" id="TIGR04407">
    <property type="entry name" value="LptF_YjgP"/>
    <property type="match status" value="1"/>
</dbReference>
<accession>A0A4R6HG95</accession>
<evidence type="ECO:0000256" key="3">
    <source>
        <dbReference type="ARBA" id="ARBA00007725"/>
    </source>
</evidence>
<comment type="subunit">
    <text evidence="11">Component of the lipopolysaccharide transport and assembly complex. The LptBFG transporter is composed of two ATP-binding proteins (LptB) and two transmembrane proteins (LptF and LptG).</text>
</comment>
<comment type="caution">
    <text evidence="13">The sequence shown here is derived from an EMBL/GenBank/DDBJ whole genome shotgun (WGS) entry which is preliminary data.</text>
</comment>
<proteinExistence type="inferred from homology"/>
<feature type="transmembrane region" description="Helical" evidence="12">
    <location>
        <begin position="321"/>
        <end position="339"/>
    </location>
</feature>
<feature type="transmembrane region" description="Helical" evidence="12">
    <location>
        <begin position="119"/>
        <end position="141"/>
    </location>
</feature>
<dbReference type="PANTHER" id="PTHR33529:SF7">
    <property type="entry name" value="LIPOPOLYSACCHARIDE EXPORT SYSTEM PERMEASE PROTEIN LPTF"/>
    <property type="match status" value="1"/>
</dbReference>
<dbReference type="EMBL" id="SNWH01000008">
    <property type="protein sequence ID" value="TDO07723.1"/>
    <property type="molecule type" value="Genomic_DNA"/>
</dbReference>
<comment type="similarity">
    <text evidence="3">Belongs to the LptF/LptG family.</text>
</comment>
<evidence type="ECO:0000256" key="10">
    <source>
        <dbReference type="ARBA" id="ARBA00023136"/>
    </source>
</evidence>
<evidence type="ECO:0000256" key="12">
    <source>
        <dbReference type="SAM" id="Phobius"/>
    </source>
</evidence>